<comment type="caution">
    <text evidence="8">The sequence shown here is derived from an EMBL/GenBank/DDBJ whole genome shotgun (WGS) entry which is preliminary data.</text>
</comment>
<keyword evidence="4 6" id="KW-0472">Membrane</keyword>
<evidence type="ECO:0000256" key="4">
    <source>
        <dbReference type="ARBA" id="ARBA00023136"/>
    </source>
</evidence>
<evidence type="ECO:0000259" key="7">
    <source>
        <dbReference type="Pfam" id="PF04357"/>
    </source>
</evidence>
<keyword evidence="9" id="KW-1185">Reference proteome</keyword>
<evidence type="ECO:0000313" key="9">
    <source>
        <dbReference type="Proteomes" id="UP001484239"/>
    </source>
</evidence>
<dbReference type="RefSeq" id="WP_405284174.1">
    <property type="nucleotide sequence ID" value="NZ_CP144380.1"/>
</dbReference>
<feature type="region of interest" description="Disordered" evidence="5">
    <location>
        <begin position="1"/>
        <end position="31"/>
    </location>
</feature>
<feature type="transmembrane region" description="Helical" evidence="6">
    <location>
        <begin position="39"/>
        <end position="59"/>
    </location>
</feature>
<feature type="compositionally biased region" description="Low complexity" evidence="5">
    <location>
        <begin position="7"/>
        <end position="23"/>
    </location>
</feature>
<keyword evidence="3 6" id="KW-1133">Transmembrane helix</keyword>
<sequence length="1742" mass="181489">MAPRPDPQSADPSAVDAPAADRPSQSDARSRTRRVVRGLGIALLGLVGLAAVGVGLLQFDAIGTGLVRQVASRVAPPGLRIEVDRVSGNWVRSLDLAGVRVAGDDGATAARIDTLALTWSLPALLQRRIALGRVEAAGVETHLVRDSAAVRLRGAAPTSPAAPTDSASSAPWTVSIDELAVRRLEGALRAEGDSLPTLQWVDGGVRARDVAVAGADGPALALDSAFVRLDTPTLPGAEVMGALTLRARGRLDSLGATLDTLAVTGAEGRLEGSGRVALPSPDRPPGPVDLALVADGFPLALLHGALGRRPDATARLDGSVRLAGTTRRPDATLDLTLRGGGRLHGTAGASVGEGPVRISADLAIEGLDPSRLLADTALAGRIEGGLTADLEGPSIRRLSGEAGLRLDGVALPGVPLRSASLTSVWNDGSASVDAAVEAEIGSVRVAGTARPLDSIPSYDLAGPVSVSIPRDSLPPITASGRLSVEGRGIAPATVDARARMELDRVAMGDAQLDVATLAARFTDGALDWQLDARDVAEGRIVAAGRAVPGSSATGTPTTIRVDSARVRRLDLAGLLGDSIESRLDGRVEGFVVVGDLEQAEGRFDLAVDRGRWGAIRVDTLAIEGALRGGRLAGEVTLRSSAGRADGTVTARPFAQPLSVEIDSLVFADVDAGALSAGADSLPRTRLAGRASGSWTGRAPETARASLLVTLDSSRVNGQAVTAGQGRVELAEGGVDAGFDLALADSGQVSVVARALPFAQPIEVVVERLGFTGVDPFALGLPAGATPPARVRLAGRASGVLRGLEPGTLEADLRMDLDESRVNGETVSGGHVEATARSGRVEADADLALASGRFTADARADLSIDTATWALEARLLSDAPGRLAGLDTLEGRLDATVAAEGRGTTPATLSGRFRAAADSAVIGALRLDTLRLTGALADGFAALDTLVLRSNVVDLRGGGRVALTDSARGPASDLSVQGELRSLTPLEPWVGIRPLGLGEGRFELSVAGAPDALRWTADGEASALLIGTTELLGLTIDGSGQLGSGLALRSLEGEVQLDRLTVAGVDVEVSRLAADWDGDEIVVEGDATVDDRRDVLFSIVADLREERPRADFDQFDVRVDDDRWSLVGSPSLSWGDGITFDSLALAAGDQSLLIDGHLDLSGTSDLQARVEGLRLGGLTDLLDLDRIDGTLTTDLTLEGSAADPHVRGEVDATLVRDGGAGRSRVVASLAYDTLLLDVDAAVEVEEGGRMEIVGFVPVDLALTPQAEGDTTRIATAAEGDVDLSIRADSFAVAWVEPFLDPAAVRSLFGHLEIDARVEGTQAAPTLSGRAGLRNGGLLLPALGVRYERARVEVALEGDRARIDTARVHTDDGTLTLTGGVNLPELSLGEFDITGRLDRFQAIHNDAFRVRLSGTTELVGTTLEPRLEGDLQLVETDVYLDDAVPSGASVRPVELSDEEIRELEEYLGFSVTRTERDPGALFDALALDVAVTASRDTWVRQRANPELEIQATGEVRVTKAPNDSLLFDGRMEAVPQRSWVEQFGRRFSIQQGIVELQGTAAETRIDVQAVYRVSSTSDGEPEATITLDVEGTLDDLSLTLGSEPSMENADIVSYLATGRPASSTLDFQGDGEGGGLRSIGSEFALGQVTGLVEGLAAEGVGLDVVEIRTDGLRGATLIAGRYVQPALYVGFKQPVGRDPDDPDADAGFDQTEVEIELQALRWLLLNMEASNSAVSFLFRFRHAY</sequence>
<evidence type="ECO:0000313" key="8">
    <source>
        <dbReference type="EMBL" id="MEK9500840.1"/>
    </source>
</evidence>
<proteinExistence type="predicted"/>
<gene>
    <name evidence="8" type="ORF">WI372_07615</name>
</gene>
<evidence type="ECO:0000256" key="5">
    <source>
        <dbReference type="SAM" id="MobiDB-lite"/>
    </source>
</evidence>
<reference evidence="8 9" key="1">
    <citation type="submission" date="2024-02" db="EMBL/GenBank/DDBJ databases">
        <title>A novel Gemmatimonadota bacterium.</title>
        <authorList>
            <person name="Du Z.-J."/>
            <person name="Ye Y.-Q."/>
        </authorList>
    </citation>
    <scope>NUCLEOTIDE SEQUENCE [LARGE SCALE GENOMIC DNA]</scope>
    <source>
        <strain evidence="8 9">DH-20</strain>
    </source>
</reference>
<keyword evidence="2 6" id="KW-0812">Transmembrane</keyword>
<dbReference type="Proteomes" id="UP001484239">
    <property type="component" value="Unassembled WGS sequence"/>
</dbReference>
<organism evidence="8 9">
    <name type="scientific">Gaopeijia maritima</name>
    <dbReference type="NCBI Taxonomy" id="3119007"/>
    <lineage>
        <taxon>Bacteria</taxon>
        <taxon>Pseudomonadati</taxon>
        <taxon>Gemmatimonadota</taxon>
        <taxon>Longimicrobiia</taxon>
        <taxon>Gaopeijiales</taxon>
        <taxon>Gaopeijiaceae</taxon>
        <taxon>Gaopeijia</taxon>
    </lineage>
</organism>
<name>A0ABU9EBA4_9BACT</name>
<dbReference type="InterPro" id="IPR007452">
    <property type="entry name" value="TamB_C"/>
</dbReference>
<feature type="domain" description="Translocation and assembly module TamB C-terminal" evidence="7">
    <location>
        <begin position="1368"/>
        <end position="1738"/>
    </location>
</feature>
<dbReference type="EMBL" id="JBBHLI010000003">
    <property type="protein sequence ID" value="MEK9500840.1"/>
    <property type="molecule type" value="Genomic_DNA"/>
</dbReference>
<evidence type="ECO:0000256" key="6">
    <source>
        <dbReference type="SAM" id="Phobius"/>
    </source>
</evidence>
<evidence type="ECO:0000256" key="2">
    <source>
        <dbReference type="ARBA" id="ARBA00022692"/>
    </source>
</evidence>
<protein>
    <submittedName>
        <fullName evidence="8">Translocation/assembly module TamB domain-containing protein</fullName>
    </submittedName>
</protein>
<dbReference type="PANTHER" id="PTHR36985:SF1">
    <property type="entry name" value="TRANSLOCATION AND ASSEMBLY MODULE SUBUNIT TAMB"/>
    <property type="match status" value="1"/>
</dbReference>
<evidence type="ECO:0000256" key="3">
    <source>
        <dbReference type="ARBA" id="ARBA00022989"/>
    </source>
</evidence>
<dbReference type="PANTHER" id="PTHR36985">
    <property type="entry name" value="TRANSLOCATION AND ASSEMBLY MODULE SUBUNIT TAMB"/>
    <property type="match status" value="1"/>
</dbReference>
<comment type="subcellular location">
    <subcellularLocation>
        <location evidence="1">Membrane</location>
        <topology evidence="1">Single-pass membrane protein</topology>
    </subcellularLocation>
</comment>
<evidence type="ECO:0000256" key="1">
    <source>
        <dbReference type="ARBA" id="ARBA00004167"/>
    </source>
</evidence>
<dbReference type="Pfam" id="PF04357">
    <property type="entry name" value="TamB"/>
    <property type="match status" value="1"/>
</dbReference>
<accession>A0ABU9EBA4</accession>